<dbReference type="Proteomes" id="UP000593576">
    <property type="component" value="Unassembled WGS sequence"/>
</dbReference>
<feature type="domain" description="PTC1-like winged helix-turn-helix" evidence="2">
    <location>
        <begin position="92"/>
        <end position="174"/>
    </location>
</feature>
<dbReference type="Pfam" id="PF25874">
    <property type="entry name" value="WHD_plant_repro"/>
    <property type="match status" value="1"/>
</dbReference>
<dbReference type="PANTHER" id="PTHR46740">
    <property type="entry name" value="PROTEIN DYAD"/>
    <property type="match status" value="1"/>
</dbReference>
<comment type="caution">
    <text evidence="3">The sequence shown here is derived from an EMBL/GenBank/DDBJ whole genome shotgun (WGS) entry which is preliminary data.</text>
</comment>
<proteinExistence type="predicted"/>
<dbReference type="AlphaFoldDB" id="A0A7J9LPS4"/>
<dbReference type="PANTHER" id="PTHR46740:SF1">
    <property type="entry name" value="DYAD PROTEIN"/>
    <property type="match status" value="1"/>
</dbReference>
<evidence type="ECO:0000259" key="2">
    <source>
        <dbReference type="Pfam" id="PF25874"/>
    </source>
</evidence>
<dbReference type="EMBL" id="JABFAF010000007">
    <property type="protein sequence ID" value="MBA0860661.1"/>
    <property type="molecule type" value="Genomic_DNA"/>
</dbReference>
<dbReference type="GO" id="GO:0007131">
    <property type="term" value="P:reciprocal meiotic recombination"/>
    <property type="evidence" value="ECO:0007669"/>
    <property type="project" value="InterPro"/>
</dbReference>
<feature type="compositionally biased region" description="Polar residues" evidence="1">
    <location>
        <begin position="402"/>
        <end position="414"/>
    </location>
</feature>
<dbReference type="GO" id="GO:0051177">
    <property type="term" value="P:meiotic sister chromatid cohesion"/>
    <property type="evidence" value="ECO:0007669"/>
    <property type="project" value="InterPro"/>
</dbReference>
<gene>
    <name evidence="3" type="ORF">Goshw_019847</name>
</gene>
<evidence type="ECO:0000313" key="3">
    <source>
        <dbReference type="EMBL" id="MBA0860661.1"/>
    </source>
</evidence>
<reference evidence="3 4" key="1">
    <citation type="journal article" date="2019" name="Genome Biol. Evol.">
        <title>Insights into the evolution of the New World diploid cottons (Gossypium, subgenus Houzingenia) based on genome sequencing.</title>
        <authorList>
            <person name="Grover C.E."/>
            <person name="Arick M.A. 2nd"/>
            <person name="Thrash A."/>
            <person name="Conover J.L."/>
            <person name="Sanders W.S."/>
            <person name="Peterson D.G."/>
            <person name="Frelichowski J.E."/>
            <person name="Scheffler J.A."/>
            <person name="Scheffler B.E."/>
            <person name="Wendel J.F."/>
        </authorList>
    </citation>
    <scope>NUCLEOTIDE SEQUENCE [LARGE SCALE GENOMIC DNA]</scope>
    <source>
        <strain evidence="3">1</strain>
        <tissue evidence="3">Leaf</tissue>
    </source>
</reference>
<feature type="region of interest" description="Disordered" evidence="1">
    <location>
        <begin position="66"/>
        <end position="88"/>
    </location>
</feature>
<name>A0A7J9LPS4_GOSSC</name>
<dbReference type="OrthoDB" id="515863at2759"/>
<accession>A0A7J9LPS4</accession>
<organism evidence="3 4">
    <name type="scientific">Gossypium schwendimanii</name>
    <name type="common">Cotton</name>
    <dbReference type="NCBI Taxonomy" id="34291"/>
    <lineage>
        <taxon>Eukaryota</taxon>
        <taxon>Viridiplantae</taxon>
        <taxon>Streptophyta</taxon>
        <taxon>Embryophyta</taxon>
        <taxon>Tracheophyta</taxon>
        <taxon>Spermatophyta</taxon>
        <taxon>Magnoliopsida</taxon>
        <taxon>eudicotyledons</taxon>
        <taxon>Gunneridae</taxon>
        <taxon>Pentapetalae</taxon>
        <taxon>rosids</taxon>
        <taxon>malvids</taxon>
        <taxon>Malvales</taxon>
        <taxon>Malvaceae</taxon>
        <taxon>Malvoideae</taxon>
        <taxon>Gossypium</taxon>
    </lineage>
</organism>
<protein>
    <recommendedName>
        <fullName evidence="2">PTC1-like winged helix-turn-helix domain-containing protein</fullName>
    </recommendedName>
</protein>
<feature type="region of interest" description="Disordered" evidence="1">
    <location>
        <begin position="394"/>
        <end position="414"/>
    </location>
</feature>
<dbReference type="InterPro" id="IPR059080">
    <property type="entry name" value="WHD_PTC1"/>
</dbReference>
<keyword evidence="4" id="KW-1185">Reference proteome</keyword>
<feature type="non-terminal residue" evidence="3">
    <location>
        <position position="508"/>
    </location>
</feature>
<evidence type="ECO:0000313" key="4">
    <source>
        <dbReference type="Proteomes" id="UP000593576"/>
    </source>
</evidence>
<evidence type="ECO:0000256" key="1">
    <source>
        <dbReference type="SAM" id="MobiDB-lite"/>
    </source>
</evidence>
<sequence length="508" mass="57764">MAERGVCRQVKFLNSQGDCTSKPLPGKIEEEYDEDDKKHVKTMLISCPEVRKRKCLSSNHLRKEKAARCGKQSLSNGPNKGKQNKHKNTVERWSAERYNLAEESMLEIMKAEGAVFENPISRPALRMAARKLIGDTGLLDHLLKHIDGKVAPGGTDRFRRCYNTSGVMEYWLENADLANKQKEAGISPFWQKPVAAPNHVSAGAIEFNLLNEEMHLKYPLFFVNREMQELVSKQQVQDQANSIEEMQKEMLKWKAKTDERLMEFTSSLNGMQNMCKELMTWKTRVEQQMLEISNSLSTLQASKQCTIFSPSASERWEDWLESTNLDNFQGGNLSPWIDNPELINFGQDAVQETDLAPLAWPRPGHSPFEGPFCAQDLDMINEEMAKIMSNAEELAPRRQGEDQANVTPDSSVTANSKSDLDNLLLVQEMLKDLVKWKAKIKQQLTDISSADSQTEAEPPALSDTLHLWHPIRPLTYKNVTLNICELQERVQIYIDLGLKRIGANSRKE</sequence>
<dbReference type="InterPro" id="IPR044221">
    <property type="entry name" value="DYAD/AMEIOTIC1"/>
</dbReference>